<dbReference type="CDD" id="cd15883">
    <property type="entry name" value="SNARE_syntaxin4"/>
    <property type="match status" value="1"/>
</dbReference>
<dbReference type="InterPro" id="IPR006011">
    <property type="entry name" value="Syntaxin_N"/>
</dbReference>
<dbReference type="Pfam" id="PF17751">
    <property type="entry name" value="SKICH"/>
    <property type="match status" value="1"/>
</dbReference>
<dbReference type="GO" id="GO:0006886">
    <property type="term" value="P:intracellular protein transport"/>
    <property type="evidence" value="ECO:0007669"/>
    <property type="project" value="InterPro"/>
</dbReference>
<dbReference type="Pfam" id="PF00804">
    <property type="entry name" value="Syntaxin"/>
    <property type="match status" value="1"/>
</dbReference>
<dbReference type="SMART" id="SM00503">
    <property type="entry name" value="SynN"/>
    <property type="match status" value="1"/>
</dbReference>
<dbReference type="InterPro" id="IPR006012">
    <property type="entry name" value="Syntaxin/epimorphin_CS"/>
</dbReference>
<comment type="caution">
    <text evidence="7">The sequence shown here is derived from an EMBL/GenBank/DDBJ whole genome shotgun (WGS) entry which is preliminary data.</text>
</comment>
<gene>
    <name evidence="7" type="ORF">Q8A67_020602</name>
</gene>
<dbReference type="SUPFAM" id="SSF47661">
    <property type="entry name" value="t-snare proteins"/>
    <property type="match status" value="1"/>
</dbReference>
<evidence type="ECO:0000256" key="2">
    <source>
        <dbReference type="ARBA" id="ARBA00023054"/>
    </source>
</evidence>
<dbReference type="InterPro" id="IPR000727">
    <property type="entry name" value="T_SNARE_dom"/>
</dbReference>
<dbReference type="PANTHER" id="PTHR31915">
    <property type="entry name" value="SKICH DOMAIN-CONTAINING PROTEIN"/>
    <property type="match status" value="1"/>
</dbReference>
<dbReference type="GO" id="GO:0016192">
    <property type="term" value="P:vesicle-mediated transport"/>
    <property type="evidence" value="ECO:0007669"/>
    <property type="project" value="InterPro"/>
</dbReference>
<organism evidence="7 8">
    <name type="scientific">Cirrhinus molitorella</name>
    <name type="common">mud carp</name>
    <dbReference type="NCBI Taxonomy" id="172907"/>
    <lineage>
        <taxon>Eukaryota</taxon>
        <taxon>Metazoa</taxon>
        <taxon>Chordata</taxon>
        <taxon>Craniata</taxon>
        <taxon>Vertebrata</taxon>
        <taxon>Euteleostomi</taxon>
        <taxon>Actinopterygii</taxon>
        <taxon>Neopterygii</taxon>
        <taxon>Teleostei</taxon>
        <taxon>Ostariophysi</taxon>
        <taxon>Cypriniformes</taxon>
        <taxon>Cyprinidae</taxon>
        <taxon>Labeoninae</taxon>
        <taxon>Labeonini</taxon>
        <taxon>Cirrhinus</taxon>
    </lineage>
</organism>
<feature type="coiled-coil region" evidence="4">
    <location>
        <begin position="515"/>
        <end position="598"/>
    </location>
</feature>
<dbReference type="PANTHER" id="PTHR31915:SF10">
    <property type="entry name" value="CALCIUM-BINDING AND COILED-COIL DOMAIN 2"/>
    <property type="match status" value="1"/>
</dbReference>
<evidence type="ECO:0000256" key="5">
    <source>
        <dbReference type="SAM" id="MobiDB-lite"/>
    </source>
</evidence>
<feature type="coiled-coil region" evidence="4">
    <location>
        <begin position="447"/>
        <end position="474"/>
    </location>
</feature>
<evidence type="ECO:0000313" key="8">
    <source>
        <dbReference type="Proteomes" id="UP001187343"/>
    </source>
</evidence>
<name>A0AA88PC64_9TELE</name>
<evidence type="ECO:0000259" key="6">
    <source>
        <dbReference type="PROSITE" id="PS50192"/>
    </source>
</evidence>
<comment type="similarity">
    <text evidence="1 3">Belongs to the syntaxin family.</text>
</comment>
<feature type="domain" description="T-SNARE coiled-coil homology" evidence="6">
    <location>
        <begin position="200"/>
        <end position="262"/>
    </location>
</feature>
<dbReference type="Gene3D" id="1.20.58.70">
    <property type="match status" value="1"/>
</dbReference>
<dbReference type="Gene3D" id="2.60.40.2840">
    <property type="match status" value="1"/>
</dbReference>
<dbReference type="EMBL" id="JAUYZG010000020">
    <property type="protein sequence ID" value="KAK2876506.1"/>
    <property type="molecule type" value="Genomic_DNA"/>
</dbReference>
<dbReference type="AlphaFoldDB" id="A0AA88PC64"/>
<dbReference type="InterPro" id="IPR010989">
    <property type="entry name" value="SNARE"/>
</dbReference>
<keyword evidence="2 4" id="KW-0175">Coiled coil</keyword>
<evidence type="ECO:0000313" key="7">
    <source>
        <dbReference type="EMBL" id="KAK2876506.1"/>
    </source>
</evidence>
<accession>A0AA88PC64</accession>
<dbReference type="FunFam" id="1.20.58.70:FF:000011">
    <property type="entry name" value="Syntaxin 4"/>
    <property type="match status" value="1"/>
</dbReference>
<dbReference type="PROSITE" id="PS50192">
    <property type="entry name" value="T_SNARE"/>
    <property type="match status" value="1"/>
</dbReference>
<dbReference type="GO" id="GO:0005484">
    <property type="term" value="F:SNAP receptor activity"/>
    <property type="evidence" value="ECO:0007669"/>
    <property type="project" value="InterPro"/>
</dbReference>
<protein>
    <recommendedName>
        <fullName evidence="6">t-SNARE coiled-coil homology domain-containing protein</fullName>
    </recommendedName>
</protein>
<reference evidence="7" key="1">
    <citation type="submission" date="2023-08" db="EMBL/GenBank/DDBJ databases">
        <title>Chromosome-level Genome Assembly of mud carp (Cirrhinus molitorella).</title>
        <authorList>
            <person name="Liu H."/>
        </authorList>
    </citation>
    <scope>NUCLEOTIDE SEQUENCE</scope>
    <source>
        <strain evidence="7">Prfri</strain>
        <tissue evidence="7">Muscle</tissue>
    </source>
</reference>
<feature type="region of interest" description="Disordered" evidence="5">
    <location>
        <begin position="1"/>
        <end position="39"/>
    </location>
</feature>
<dbReference type="InterPro" id="IPR041611">
    <property type="entry name" value="SKICH"/>
</dbReference>
<dbReference type="InterPro" id="IPR051002">
    <property type="entry name" value="UBA_autophagy_assoc_protein"/>
</dbReference>
<dbReference type="PROSITE" id="PS00914">
    <property type="entry name" value="SYNTAXIN"/>
    <property type="match status" value="1"/>
</dbReference>
<evidence type="ECO:0000256" key="4">
    <source>
        <dbReference type="SAM" id="Coils"/>
    </source>
</evidence>
<dbReference type="SMART" id="SM00397">
    <property type="entry name" value="t_SNARE"/>
    <property type="match status" value="1"/>
</dbReference>
<keyword evidence="8" id="KW-1185">Reference proteome</keyword>
<evidence type="ECO:0000256" key="3">
    <source>
        <dbReference type="RuleBase" id="RU003858"/>
    </source>
</evidence>
<proteinExistence type="inferred from homology"/>
<feature type="coiled-coil region" evidence="4">
    <location>
        <begin position="651"/>
        <end position="737"/>
    </location>
</feature>
<dbReference type="Gene3D" id="6.20.250.40">
    <property type="match status" value="1"/>
</dbReference>
<dbReference type="Pfam" id="PF05739">
    <property type="entry name" value="SNARE"/>
    <property type="match status" value="1"/>
</dbReference>
<dbReference type="CDD" id="cd21968">
    <property type="entry name" value="Zn-C2H2_CALCOCO2"/>
    <property type="match status" value="1"/>
</dbReference>
<dbReference type="CDD" id="cd00179">
    <property type="entry name" value="SynN"/>
    <property type="match status" value="1"/>
</dbReference>
<dbReference type="GO" id="GO:0016020">
    <property type="term" value="C:membrane"/>
    <property type="evidence" value="ECO:0007669"/>
    <property type="project" value="InterPro"/>
</dbReference>
<dbReference type="Gene3D" id="1.20.5.110">
    <property type="match status" value="1"/>
</dbReference>
<evidence type="ECO:0000256" key="1">
    <source>
        <dbReference type="ARBA" id="ARBA00009063"/>
    </source>
</evidence>
<sequence>MRDRTKELGNTADASDEDENTALMIKPGSGSSANEEKENEAFFKKVQDIREGLETIKRKVSELENKQKTVLGVALPEESMKKELQSFREDIKGMASQIQRKLKSIEPKKAEGEDKYIPINVRMRRTQHGVLSREFLEIMGHCNTIQAQYRDRNVERIQRQLKITGNNVTDEELESMLESGQTDVFTQNILNDAKATRQALNEIESRHDEIIKLEKSIKELHDMFQYLAMEVEAQGEMVDRIEENIKRSHNYVEKAVADTAAAVETSKKVRKKKLWIALCLAILIRKVQVTVSPINPGMNNGTEEETVPVIMETSSYSQVVFNDVPPSYPPNTAVTCRYTLTGALEPSPRDWIGIYKVGWNSTQKYYTYVWVEPSLDHVGPEPLMQQVVFKESYLPKDDGEFYQFCYVDSFGHVKGASTPFCFQNPAETSLDCSLEKDLLVITTQEQAEMMEKEKEDFVKEIESLKETNVILKTELDERLHEIRRLRSTIDDLKPMDKPESPLPDVQICTPTEMSLTCLQEKYERAVQKVRLLKREKAELQQELGHKDEEVLRLNTLLKEAEQNYNKVQDQVKLLQVDVQSSRKDYEKLHAEIQDLSLKKAPEDWRAENKSLKRSLSEQEAQWKEENKVQIHALLAQLSEARGLLRSEVQSCKDACKRAEIAEQELKEVKKKLEEISLKEAEDKNTNQIQAQLQQAQDKIYEMAETSRSDRENLVKKNEELQAEVNKLRRAVFDYQVASVAAMSDQLSNPQSPAASFEQTYTPDSHLYETIDHLTANPAGTELQTRVCMHCQEGFPGITEEELTEHEESHKVCPFCTLICDSLEQQEFEDHVYSHEI</sequence>
<dbReference type="Proteomes" id="UP001187343">
    <property type="component" value="Unassembled WGS sequence"/>
</dbReference>